<comment type="caution">
    <text evidence="2">The sequence shown here is derived from an EMBL/GenBank/DDBJ whole genome shotgun (WGS) entry which is preliminary data.</text>
</comment>
<evidence type="ECO:0000313" key="2">
    <source>
        <dbReference type="EMBL" id="CAF1087843.1"/>
    </source>
</evidence>
<reference evidence="2" key="1">
    <citation type="submission" date="2021-02" db="EMBL/GenBank/DDBJ databases">
        <authorList>
            <person name="Nowell W R."/>
        </authorList>
    </citation>
    <scope>NUCLEOTIDE SEQUENCE</scope>
</reference>
<accession>A0A814NAG4</accession>
<sequence length="331" mass="36546">MLYLIPFYHTLRCYSCRGEKQCEISSSSTNVKLVYGDDLYDSCSITRNVNGSIIRDIVPSYRCQSSPSQFCCNQDLCNSLSSPPLPALTKLTCTVSICQPHSSTCNQSVVYRGSATQSCVTRYGKFVYKSYQTGCLSNATTSLSASCCYSPECNNQILTRNETRYCYTCDSRITGLKDCDILNTSSPSVYNSISSDPSESCAMIIGLSGKDFVTGQNYSAFTIRTFINNCTNQSSGDVTYGGIRFRGRINCCSTALCNTDPLYINITIPLNTTHATNRILKVTIFITIVILGIGFVIIGMAISIYRFILKKSLHGYLPIVRSDRNTALFFS</sequence>
<name>A0A814NAG4_ADIRI</name>
<keyword evidence="3" id="KW-1185">Reference proteome</keyword>
<gene>
    <name evidence="2" type="ORF">XAT740_LOCUS17673</name>
</gene>
<dbReference type="AlphaFoldDB" id="A0A814NAG4"/>
<keyword evidence="1" id="KW-0472">Membrane</keyword>
<proteinExistence type="predicted"/>
<organism evidence="2 3">
    <name type="scientific">Adineta ricciae</name>
    <name type="common">Rotifer</name>
    <dbReference type="NCBI Taxonomy" id="249248"/>
    <lineage>
        <taxon>Eukaryota</taxon>
        <taxon>Metazoa</taxon>
        <taxon>Spiralia</taxon>
        <taxon>Gnathifera</taxon>
        <taxon>Rotifera</taxon>
        <taxon>Eurotatoria</taxon>
        <taxon>Bdelloidea</taxon>
        <taxon>Adinetida</taxon>
        <taxon>Adinetidae</taxon>
        <taxon>Adineta</taxon>
    </lineage>
</organism>
<feature type="transmembrane region" description="Helical" evidence="1">
    <location>
        <begin position="284"/>
        <end position="308"/>
    </location>
</feature>
<protein>
    <submittedName>
        <fullName evidence="2">Uncharacterized protein</fullName>
    </submittedName>
</protein>
<dbReference type="EMBL" id="CAJNOR010001159">
    <property type="protein sequence ID" value="CAF1087843.1"/>
    <property type="molecule type" value="Genomic_DNA"/>
</dbReference>
<evidence type="ECO:0000256" key="1">
    <source>
        <dbReference type="SAM" id="Phobius"/>
    </source>
</evidence>
<keyword evidence="1" id="KW-1133">Transmembrane helix</keyword>
<evidence type="ECO:0000313" key="3">
    <source>
        <dbReference type="Proteomes" id="UP000663828"/>
    </source>
</evidence>
<dbReference type="Proteomes" id="UP000663828">
    <property type="component" value="Unassembled WGS sequence"/>
</dbReference>
<keyword evidence="1" id="KW-0812">Transmembrane</keyword>